<dbReference type="Gene3D" id="1.10.630.10">
    <property type="entry name" value="Cytochrome P450"/>
    <property type="match status" value="1"/>
</dbReference>
<dbReference type="GO" id="GO:0004497">
    <property type="term" value="F:monooxygenase activity"/>
    <property type="evidence" value="ECO:0007669"/>
    <property type="project" value="UniProtKB-KW"/>
</dbReference>
<protein>
    <recommendedName>
        <fullName evidence="11">Cytochrome P450</fullName>
    </recommendedName>
</protein>
<dbReference type="PANTHER" id="PTHR47947:SF2">
    <property type="entry name" value="CYTOCHROME P450 82C3-LIKE"/>
    <property type="match status" value="1"/>
</dbReference>
<comment type="caution">
    <text evidence="9">The sequence shown here is derived from an EMBL/GenBank/DDBJ whole genome shotgun (WGS) entry which is preliminary data.</text>
</comment>
<accession>A0A7J8W893</accession>
<dbReference type="InterPro" id="IPR001128">
    <property type="entry name" value="Cyt_P450"/>
</dbReference>
<keyword evidence="2 7" id="KW-0349">Heme</keyword>
<evidence type="ECO:0000313" key="10">
    <source>
        <dbReference type="Proteomes" id="UP000593573"/>
    </source>
</evidence>
<evidence type="ECO:0000256" key="8">
    <source>
        <dbReference type="RuleBase" id="RU000461"/>
    </source>
</evidence>
<evidence type="ECO:0000256" key="7">
    <source>
        <dbReference type="PIRSR" id="PIRSR602403-1"/>
    </source>
</evidence>
<keyword evidence="6 8" id="KW-0503">Monooxygenase</keyword>
<dbReference type="SUPFAM" id="SSF48264">
    <property type="entry name" value="Cytochrome P450"/>
    <property type="match status" value="1"/>
</dbReference>
<dbReference type="InterPro" id="IPR036396">
    <property type="entry name" value="Cyt_P450_sf"/>
</dbReference>
<name>A0A7J8W893_9ROSI</name>
<evidence type="ECO:0000256" key="2">
    <source>
        <dbReference type="ARBA" id="ARBA00022617"/>
    </source>
</evidence>
<dbReference type="GO" id="GO:0016705">
    <property type="term" value="F:oxidoreductase activity, acting on paired donors, with incorporation or reduction of molecular oxygen"/>
    <property type="evidence" value="ECO:0007669"/>
    <property type="project" value="InterPro"/>
</dbReference>
<evidence type="ECO:0000256" key="4">
    <source>
        <dbReference type="ARBA" id="ARBA00023002"/>
    </source>
</evidence>
<dbReference type="InterPro" id="IPR017972">
    <property type="entry name" value="Cyt_P450_CS"/>
</dbReference>
<dbReference type="PANTHER" id="PTHR47947">
    <property type="entry name" value="CYTOCHROME P450 82C3-RELATED"/>
    <property type="match status" value="1"/>
</dbReference>
<dbReference type="AlphaFoldDB" id="A0A7J8W893"/>
<dbReference type="Proteomes" id="UP000593573">
    <property type="component" value="Unassembled WGS sequence"/>
</dbReference>
<keyword evidence="5 7" id="KW-0408">Iron</keyword>
<dbReference type="PRINTS" id="PR00465">
    <property type="entry name" value="EP450IV"/>
</dbReference>
<dbReference type="OrthoDB" id="2789670at2759"/>
<dbReference type="GO" id="GO:0005506">
    <property type="term" value="F:iron ion binding"/>
    <property type="evidence" value="ECO:0007669"/>
    <property type="project" value="InterPro"/>
</dbReference>
<gene>
    <name evidence="9" type="ORF">Goklo_000125</name>
</gene>
<dbReference type="InterPro" id="IPR002403">
    <property type="entry name" value="Cyt_P450_E_grp-IV"/>
</dbReference>
<organism evidence="9 10">
    <name type="scientific">Gossypium klotzschianum</name>
    <dbReference type="NCBI Taxonomy" id="34286"/>
    <lineage>
        <taxon>Eukaryota</taxon>
        <taxon>Viridiplantae</taxon>
        <taxon>Streptophyta</taxon>
        <taxon>Embryophyta</taxon>
        <taxon>Tracheophyta</taxon>
        <taxon>Spermatophyta</taxon>
        <taxon>Magnoliopsida</taxon>
        <taxon>eudicotyledons</taxon>
        <taxon>Gunneridae</taxon>
        <taxon>Pentapetalae</taxon>
        <taxon>rosids</taxon>
        <taxon>malvids</taxon>
        <taxon>Malvales</taxon>
        <taxon>Malvaceae</taxon>
        <taxon>Malvoideae</taxon>
        <taxon>Gossypium</taxon>
    </lineage>
</organism>
<evidence type="ECO:0000256" key="1">
    <source>
        <dbReference type="ARBA" id="ARBA00010617"/>
    </source>
</evidence>
<evidence type="ECO:0000256" key="5">
    <source>
        <dbReference type="ARBA" id="ARBA00023004"/>
    </source>
</evidence>
<evidence type="ECO:0008006" key="11">
    <source>
        <dbReference type="Google" id="ProtNLM"/>
    </source>
</evidence>
<keyword evidence="3 7" id="KW-0479">Metal-binding</keyword>
<evidence type="ECO:0000256" key="6">
    <source>
        <dbReference type="ARBA" id="ARBA00023033"/>
    </source>
</evidence>
<evidence type="ECO:0000256" key="3">
    <source>
        <dbReference type="ARBA" id="ARBA00022723"/>
    </source>
</evidence>
<feature type="non-terminal residue" evidence="9">
    <location>
        <position position="84"/>
    </location>
</feature>
<keyword evidence="4 8" id="KW-0560">Oxidoreductase</keyword>
<dbReference type="InterPro" id="IPR050651">
    <property type="entry name" value="Plant_Cytochrome_P450_Monoox"/>
</dbReference>
<proteinExistence type="inferred from homology"/>
<sequence length="84" mass="9567">MTTHKEIDVKGLNFKLIPFNSGRRICPGVLFAVKILKLILTNILHWFEIETLSNKVIDICEDPGITNLKTTPLDPTFVYQSSYC</sequence>
<dbReference type="EMBL" id="JABFAB010240091">
    <property type="protein sequence ID" value="MBA0671246.1"/>
    <property type="molecule type" value="Genomic_DNA"/>
</dbReference>
<comment type="cofactor">
    <cofactor evidence="7">
        <name>heme</name>
        <dbReference type="ChEBI" id="CHEBI:30413"/>
    </cofactor>
</comment>
<reference evidence="9 10" key="1">
    <citation type="journal article" date="2019" name="Genome Biol. Evol.">
        <title>Insights into the evolution of the New World diploid cottons (Gossypium, subgenus Houzingenia) based on genome sequencing.</title>
        <authorList>
            <person name="Grover C.E."/>
            <person name="Arick M.A. 2nd"/>
            <person name="Thrash A."/>
            <person name="Conover J.L."/>
            <person name="Sanders W.S."/>
            <person name="Peterson D.G."/>
            <person name="Frelichowski J.E."/>
            <person name="Scheffler J.A."/>
            <person name="Scheffler B.E."/>
            <person name="Wendel J.F."/>
        </authorList>
    </citation>
    <scope>NUCLEOTIDE SEQUENCE [LARGE SCALE GENOMIC DNA]</scope>
    <source>
        <strain evidence="9">57</strain>
        <tissue evidence="9">Leaf</tissue>
    </source>
</reference>
<evidence type="ECO:0000313" key="9">
    <source>
        <dbReference type="EMBL" id="MBA0671246.1"/>
    </source>
</evidence>
<feature type="binding site" description="axial binding residue" evidence="7">
    <location>
        <position position="26"/>
    </location>
    <ligand>
        <name>heme</name>
        <dbReference type="ChEBI" id="CHEBI:30413"/>
    </ligand>
    <ligandPart>
        <name>Fe</name>
        <dbReference type="ChEBI" id="CHEBI:18248"/>
    </ligandPart>
</feature>
<dbReference type="GO" id="GO:0020037">
    <property type="term" value="F:heme binding"/>
    <property type="evidence" value="ECO:0007669"/>
    <property type="project" value="InterPro"/>
</dbReference>
<dbReference type="Pfam" id="PF00067">
    <property type="entry name" value="p450"/>
    <property type="match status" value="1"/>
</dbReference>
<dbReference type="PROSITE" id="PS00086">
    <property type="entry name" value="CYTOCHROME_P450"/>
    <property type="match status" value="1"/>
</dbReference>
<keyword evidence="10" id="KW-1185">Reference proteome</keyword>
<comment type="similarity">
    <text evidence="1 8">Belongs to the cytochrome P450 family.</text>
</comment>